<dbReference type="Proteomes" id="UP001633002">
    <property type="component" value="Unassembled WGS sequence"/>
</dbReference>
<feature type="region of interest" description="Disordered" evidence="2">
    <location>
        <begin position="641"/>
        <end position="779"/>
    </location>
</feature>
<dbReference type="CDD" id="cd02982">
    <property type="entry name" value="PDI_b'_family"/>
    <property type="match status" value="1"/>
</dbReference>
<protein>
    <recommendedName>
        <fullName evidence="4">Thioredoxin domain-containing protein</fullName>
    </recommendedName>
</protein>
<dbReference type="PROSITE" id="PS51352">
    <property type="entry name" value="THIOREDOXIN_2"/>
    <property type="match status" value="1"/>
</dbReference>
<evidence type="ECO:0000313" key="6">
    <source>
        <dbReference type="Proteomes" id="UP001633002"/>
    </source>
</evidence>
<proteinExistence type="inferred from homology"/>
<reference evidence="5 6" key="1">
    <citation type="submission" date="2024-09" db="EMBL/GenBank/DDBJ databases">
        <title>Chromosome-scale assembly of Riccia sorocarpa.</title>
        <authorList>
            <person name="Paukszto L."/>
        </authorList>
    </citation>
    <scope>NUCLEOTIDE SEQUENCE [LARGE SCALE GENOMIC DNA]</scope>
    <source>
        <strain evidence="5">LP-2024</strain>
        <tissue evidence="5">Aerial parts of the thallus</tissue>
    </source>
</reference>
<feature type="region of interest" description="Disordered" evidence="2">
    <location>
        <begin position="568"/>
        <end position="587"/>
    </location>
</feature>
<keyword evidence="3" id="KW-0732">Signal</keyword>
<keyword evidence="6" id="KW-1185">Reference proteome</keyword>
<feature type="compositionally biased region" description="Polar residues" evidence="2">
    <location>
        <begin position="529"/>
        <end position="538"/>
    </location>
</feature>
<evidence type="ECO:0000313" key="5">
    <source>
        <dbReference type="EMBL" id="KAL3697043.1"/>
    </source>
</evidence>
<evidence type="ECO:0000256" key="2">
    <source>
        <dbReference type="SAM" id="MobiDB-lite"/>
    </source>
</evidence>
<organism evidence="5 6">
    <name type="scientific">Riccia sorocarpa</name>
    <dbReference type="NCBI Taxonomy" id="122646"/>
    <lineage>
        <taxon>Eukaryota</taxon>
        <taxon>Viridiplantae</taxon>
        <taxon>Streptophyta</taxon>
        <taxon>Embryophyta</taxon>
        <taxon>Marchantiophyta</taxon>
        <taxon>Marchantiopsida</taxon>
        <taxon>Marchantiidae</taxon>
        <taxon>Marchantiales</taxon>
        <taxon>Ricciaceae</taxon>
        <taxon>Riccia</taxon>
    </lineage>
</organism>
<dbReference type="Pfam" id="PF00085">
    <property type="entry name" value="Thioredoxin"/>
    <property type="match status" value="1"/>
</dbReference>
<dbReference type="CDD" id="cd02981">
    <property type="entry name" value="PDI_b_family"/>
    <property type="match status" value="1"/>
</dbReference>
<dbReference type="Gene3D" id="3.40.30.10">
    <property type="entry name" value="Glutaredoxin"/>
    <property type="match status" value="4"/>
</dbReference>
<name>A0ABD3I0B3_9MARC</name>
<gene>
    <name evidence="5" type="ORF">R1sor_011119</name>
</gene>
<dbReference type="PANTHER" id="PTHR18929:SF189">
    <property type="entry name" value="PROTEIN DISULFIDE ISOMERASE-LIKE 1-5-RELATED"/>
    <property type="match status" value="1"/>
</dbReference>
<evidence type="ECO:0000256" key="3">
    <source>
        <dbReference type="SAM" id="SignalP"/>
    </source>
</evidence>
<dbReference type="PANTHER" id="PTHR18929">
    <property type="entry name" value="PROTEIN DISULFIDE ISOMERASE"/>
    <property type="match status" value="1"/>
</dbReference>
<dbReference type="AlphaFoldDB" id="A0ABD3I0B3"/>
<evidence type="ECO:0000256" key="1">
    <source>
        <dbReference type="ARBA" id="ARBA00006347"/>
    </source>
</evidence>
<feature type="chain" id="PRO_5044814377" description="Thioredoxin domain-containing protein" evidence="3">
    <location>
        <begin position="28"/>
        <end position="827"/>
    </location>
</feature>
<dbReference type="Pfam" id="PF13848">
    <property type="entry name" value="Thioredoxin_6"/>
    <property type="match status" value="1"/>
</dbReference>
<dbReference type="EMBL" id="JBJQOH010000002">
    <property type="protein sequence ID" value="KAL3697043.1"/>
    <property type="molecule type" value="Genomic_DNA"/>
</dbReference>
<accession>A0ABD3I0B3</accession>
<comment type="similarity">
    <text evidence="1">Belongs to the protein disulfide isomerase family.</text>
</comment>
<dbReference type="SUPFAM" id="SSF52833">
    <property type="entry name" value="Thioredoxin-like"/>
    <property type="match status" value="4"/>
</dbReference>
<feature type="signal peptide" evidence="3">
    <location>
        <begin position="1"/>
        <end position="27"/>
    </location>
</feature>
<evidence type="ECO:0000259" key="4">
    <source>
        <dbReference type="PROSITE" id="PS51352"/>
    </source>
</evidence>
<dbReference type="CDD" id="cd02961">
    <property type="entry name" value="PDI_a_family"/>
    <property type="match status" value="1"/>
</dbReference>
<feature type="domain" description="Thioredoxin" evidence="4">
    <location>
        <begin position="43"/>
        <end position="168"/>
    </location>
</feature>
<feature type="compositionally biased region" description="Basic and acidic residues" evidence="2">
    <location>
        <begin position="693"/>
        <end position="715"/>
    </location>
</feature>
<dbReference type="InterPro" id="IPR036249">
    <property type="entry name" value="Thioredoxin-like_sf"/>
</dbReference>
<feature type="region of interest" description="Disordered" evidence="2">
    <location>
        <begin position="515"/>
        <end position="542"/>
    </location>
</feature>
<dbReference type="InterPro" id="IPR013766">
    <property type="entry name" value="Thioredoxin_domain"/>
</dbReference>
<sequence length="827" mass="91156">MRRWGLAKSVVVVLVLSLALSVRHATAEEEEKKVEDEDDIWEDIEDEESPVLEATRRVSQSALVQVNDRNAEKILKSNEYVMLLGYASWCKQSAGAMIDYAQAALILKEKGSPVILARVDAIVNTHTAKQHGIKGYPTLLFFRNGSSVVYQGGRTSEELVNWIQKHTGHPTTTITTEEEAKEILRRKQTAVVVGYFEEFQGPEYEEFVSASVEVSDVEFVQTTSARAAGFFKSEMAKKVPIVGLFDSEDGFELMEGALTKDAIVAFSNMYKYPMVTKLHTQNVGRVYDSPLKKHVILFAREDDFEDVFEMYKSVAVAFKNKLMFVWVDTGDEDFAKPLMTMYGITESEPVVAGFDNNNGFKYLLDVEEVTKENLMPWAAKFLEGELEVHQKSQRIPSDNAADVKVIVGKTFKSLVLERSTDVVLLITSPYCHDCEAMGKVFAKVAKYFKGNSSLLFGKFDSSLNEHPELRAFNMPSVLYYAVDGSSQEPVIGPVKPFFKKLVRFVEEHWKRQPSTTVNLSKEAEESLDVQVSTSSPLSSDEKIEEIPDVPISSPLSSDDKIEEISDVHGSISTPLSSDEKIEESPDVQGSISTPLIVNENLENSPEVQGSISPSLITDADSGSSEAIPEVSLLTGSKVGDRVTATADSEIRREVDSEDGSVETETGVEPVKADEADLSFETDTPILVTIPEDVETKDSSRPEQGHTGVEDLRKSVSADGPVKANEVDQRKVHKSVSADAGPAESSFGLKDSSADAHRNVDGVSSHAPLEAPAADLSKEEIRVAEGRRDVEDTIADETTFEKGQFRPGSVPSWLSVSFVRIGMVLVWL</sequence>
<comment type="caution">
    <text evidence="5">The sequence shown here is derived from an EMBL/GenBank/DDBJ whole genome shotgun (WGS) entry which is preliminary data.</text>
</comment>